<dbReference type="Pfam" id="PF05498">
    <property type="entry name" value="RALF"/>
    <property type="match status" value="1"/>
</dbReference>
<keyword evidence="3 6" id="KW-0732">Signal</keyword>
<dbReference type="GO" id="GO:0005179">
    <property type="term" value="F:hormone activity"/>
    <property type="evidence" value="ECO:0007669"/>
    <property type="project" value="UniProtKB-KW"/>
</dbReference>
<dbReference type="PANTHER" id="PTHR33136:SF89">
    <property type="entry name" value="PROTEIN RALF-LIKE 19"/>
    <property type="match status" value="1"/>
</dbReference>
<evidence type="ECO:0000313" key="7">
    <source>
        <dbReference type="EMBL" id="KAK1304772.1"/>
    </source>
</evidence>
<gene>
    <name evidence="7" type="primary">RALF</name>
    <name evidence="7" type="ORF">QJS10_CPB11g00124</name>
</gene>
<feature type="region of interest" description="Disordered" evidence="5">
    <location>
        <begin position="24"/>
        <end position="46"/>
    </location>
</feature>
<evidence type="ECO:0000256" key="2">
    <source>
        <dbReference type="ARBA" id="ARBA00022702"/>
    </source>
</evidence>
<proteinExistence type="inferred from homology"/>
<reference evidence="7" key="2">
    <citation type="submission" date="2023-06" db="EMBL/GenBank/DDBJ databases">
        <authorList>
            <person name="Ma L."/>
            <person name="Liu K.-W."/>
            <person name="Li Z."/>
            <person name="Hsiao Y.-Y."/>
            <person name="Qi Y."/>
            <person name="Fu T."/>
            <person name="Tang G."/>
            <person name="Zhang D."/>
            <person name="Sun W.-H."/>
            <person name="Liu D.-K."/>
            <person name="Li Y."/>
            <person name="Chen G.-Z."/>
            <person name="Liu X.-D."/>
            <person name="Liao X.-Y."/>
            <person name="Jiang Y.-T."/>
            <person name="Yu X."/>
            <person name="Hao Y."/>
            <person name="Huang J."/>
            <person name="Zhao X.-W."/>
            <person name="Ke S."/>
            <person name="Chen Y.-Y."/>
            <person name="Wu W.-L."/>
            <person name="Hsu J.-L."/>
            <person name="Lin Y.-F."/>
            <person name="Huang M.-D."/>
            <person name="Li C.-Y."/>
            <person name="Huang L."/>
            <person name="Wang Z.-W."/>
            <person name="Zhao X."/>
            <person name="Zhong W.-Y."/>
            <person name="Peng D.-H."/>
            <person name="Ahmad S."/>
            <person name="Lan S."/>
            <person name="Zhang J.-S."/>
            <person name="Tsai W.-C."/>
            <person name="Van De Peer Y."/>
            <person name="Liu Z.-J."/>
        </authorList>
    </citation>
    <scope>NUCLEOTIDE SEQUENCE</scope>
    <source>
        <strain evidence="7">CP</strain>
        <tissue evidence="7">Leaves</tissue>
    </source>
</reference>
<evidence type="ECO:0000256" key="6">
    <source>
        <dbReference type="SAM" id="SignalP"/>
    </source>
</evidence>
<evidence type="ECO:0000313" key="8">
    <source>
        <dbReference type="Proteomes" id="UP001180020"/>
    </source>
</evidence>
<evidence type="ECO:0000256" key="3">
    <source>
        <dbReference type="ARBA" id="ARBA00022729"/>
    </source>
</evidence>
<dbReference type="EMBL" id="JAUJYO010000011">
    <property type="protein sequence ID" value="KAK1304772.1"/>
    <property type="molecule type" value="Genomic_DNA"/>
</dbReference>
<evidence type="ECO:0000256" key="5">
    <source>
        <dbReference type="SAM" id="MobiDB-lite"/>
    </source>
</evidence>
<feature type="signal peptide" evidence="6">
    <location>
        <begin position="1"/>
        <end position="19"/>
    </location>
</feature>
<protein>
    <submittedName>
        <fullName evidence="7">Rapid alkalinization factor</fullName>
    </submittedName>
</protein>
<dbReference type="PANTHER" id="PTHR33136">
    <property type="entry name" value="RAPID ALKALINIZATION FACTOR-LIKE"/>
    <property type="match status" value="1"/>
</dbReference>
<reference evidence="7" key="1">
    <citation type="journal article" date="2023" name="Nat. Commun.">
        <title>Diploid and tetraploid genomes of Acorus and the evolution of monocots.</title>
        <authorList>
            <person name="Ma L."/>
            <person name="Liu K.W."/>
            <person name="Li Z."/>
            <person name="Hsiao Y.Y."/>
            <person name="Qi Y."/>
            <person name="Fu T."/>
            <person name="Tang G.D."/>
            <person name="Zhang D."/>
            <person name="Sun W.H."/>
            <person name="Liu D.K."/>
            <person name="Li Y."/>
            <person name="Chen G.Z."/>
            <person name="Liu X.D."/>
            <person name="Liao X.Y."/>
            <person name="Jiang Y.T."/>
            <person name="Yu X."/>
            <person name="Hao Y."/>
            <person name="Huang J."/>
            <person name="Zhao X.W."/>
            <person name="Ke S."/>
            <person name="Chen Y.Y."/>
            <person name="Wu W.L."/>
            <person name="Hsu J.L."/>
            <person name="Lin Y.F."/>
            <person name="Huang M.D."/>
            <person name="Li C.Y."/>
            <person name="Huang L."/>
            <person name="Wang Z.W."/>
            <person name="Zhao X."/>
            <person name="Zhong W.Y."/>
            <person name="Peng D.H."/>
            <person name="Ahmad S."/>
            <person name="Lan S."/>
            <person name="Zhang J.S."/>
            <person name="Tsai W.C."/>
            <person name="Van de Peer Y."/>
            <person name="Liu Z.J."/>
        </authorList>
    </citation>
    <scope>NUCLEOTIDE SEQUENCE</scope>
    <source>
        <strain evidence="7">CP</strain>
    </source>
</reference>
<feature type="chain" id="PRO_5043496831" evidence="6">
    <location>
        <begin position="20"/>
        <end position="137"/>
    </location>
</feature>
<evidence type="ECO:0000256" key="1">
    <source>
        <dbReference type="ARBA" id="ARBA00009178"/>
    </source>
</evidence>
<keyword evidence="2" id="KW-0372">Hormone</keyword>
<dbReference type="GO" id="GO:0019722">
    <property type="term" value="P:calcium-mediated signaling"/>
    <property type="evidence" value="ECO:0007669"/>
    <property type="project" value="TreeGrafter"/>
</dbReference>
<dbReference type="InterPro" id="IPR008801">
    <property type="entry name" value="RALF"/>
</dbReference>
<organism evidence="7 8">
    <name type="scientific">Acorus calamus</name>
    <name type="common">Sweet flag</name>
    <dbReference type="NCBI Taxonomy" id="4465"/>
    <lineage>
        <taxon>Eukaryota</taxon>
        <taxon>Viridiplantae</taxon>
        <taxon>Streptophyta</taxon>
        <taxon>Embryophyta</taxon>
        <taxon>Tracheophyta</taxon>
        <taxon>Spermatophyta</taxon>
        <taxon>Magnoliopsida</taxon>
        <taxon>Liliopsida</taxon>
        <taxon>Acoraceae</taxon>
        <taxon>Acorus</taxon>
    </lineage>
</organism>
<dbReference type="GO" id="GO:0009506">
    <property type="term" value="C:plasmodesma"/>
    <property type="evidence" value="ECO:0007669"/>
    <property type="project" value="TreeGrafter"/>
</dbReference>
<name>A0AAV9DUT6_ACOCL</name>
<sequence length="137" mass="15319">MALRLALLLALAFLARSSAHDATTASHSGPASLTHGPNVGPEQPTLYSSRTCHHDGVLVGECIEEEEEASMEFETNRRGRMLYQRRRFISYGALSRDRVPCNRRGQSYYNCRSGQGRVNPYRRGCSVITRCARNLDS</sequence>
<keyword evidence="8" id="KW-1185">Reference proteome</keyword>
<dbReference type="AlphaFoldDB" id="A0AAV9DUT6"/>
<comment type="caution">
    <text evidence="7">The sequence shown here is derived from an EMBL/GenBank/DDBJ whole genome shotgun (WGS) entry which is preliminary data.</text>
</comment>
<accession>A0AAV9DUT6</accession>
<dbReference type="Proteomes" id="UP001180020">
    <property type="component" value="Unassembled WGS sequence"/>
</dbReference>
<comment type="similarity">
    <text evidence="1">Belongs to the plant rapid alkalinization factor (RALF) family.</text>
</comment>
<evidence type="ECO:0000256" key="4">
    <source>
        <dbReference type="ARBA" id="ARBA00023157"/>
    </source>
</evidence>
<keyword evidence="4" id="KW-1015">Disulfide bond</keyword>